<dbReference type="Proteomes" id="UP001139089">
    <property type="component" value="Unassembled WGS sequence"/>
</dbReference>
<gene>
    <name evidence="2" type="ORF">LRX75_02835</name>
</gene>
<feature type="region of interest" description="Disordered" evidence="1">
    <location>
        <begin position="84"/>
        <end position="107"/>
    </location>
</feature>
<keyword evidence="3" id="KW-1185">Reference proteome</keyword>
<dbReference type="AlphaFoldDB" id="A0A9X1NNQ7"/>
<protein>
    <submittedName>
        <fullName evidence="2">Uncharacterized protein</fullName>
    </submittedName>
</protein>
<evidence type="ECO:0000256" key="1">
    <source>
        <dbReference type="SAM" id="MobiDB-lite"/>
    </source>
</evidence>
<organism evidence="2 3">
    <name type="scientific">Rhizobium quercicola</name>
    <dbReference type="NCBI Taxonomy" id="2901226"/>
    <lineage>
        <taxon>Bacteria</taxon>
        <taxon>Pseudomonadati</taxon>
        <taxon>Pseudomonadota</taxon>
        <taxon>Alphaproteobacteria</taxon>
        <taxon>Hyphomicrobiales</taxon>
        <taxon>Rhizobiaceae</taxon>
        <taxon>Rhizobium/Agrobacterium group</taxon>
        <taxon>Rhizobium</taxon>
    </lineage>
</organism>
<dbReference type="RefSeq" id="WP_231811698.1">
    <property type="nucleotide sequence ID" value="NZ_JAJOZR010000001.1"/>
</dbReference>
<name>A0A9X1NNQ7_9HYPH</name>
<accession>A0A9X1NNQ7</accession>
<dbReference type="EMBL" id="JAJOZR010000001">
    <property type="protein sequence ID" value="MCD7107970.1"/>
    <property type="molecule type" value="Genomic_DNA"/>
</dbReference>
<evidence type="ECO:0000313" key="2">
    <source>
        <dbReference type="EMBL" id="MCD7107970.1"/>
    </source>
</evidence>
<sequence>METVNERIVALVTASNDVETLEHQDVTRLIDAALRQIRDLRAQQGLAGDGDATALERVSSGAAQLTADDWQRALRHAADLLRDLQPTIDPEPALPGHQPDGGDGGNY</sequence>
<reference evidence="2" key="1">
    <citation type="submission" date="2021-12" db="EMBL/GenBank/DDBJ databases">
        <authorList>
            <person name="Li Y."/>
        </authorList>
    </citation>
    <scope>NUCLEOTIDE SEQUENCE</scope>
    <source>
        <strain evidence="2">DKSPLA3</strain>
    </source>
</reference>
<evidence type="ECO:0000313" key="3">
    <source>
        <dbReference type="Proteomes" id="UP001139089"/>
    </source>
</evidence>
<comment type="caution">
    <text evidence="2">The sequence shown here is derived from an EMBL/GenBank/DDBJ whole genome shotgun (WGS) entry which is preliminary data.</text>
</comment>
<proteinExistence type="predicted"/>